<keyword evidence="2" id="KW-0057">Aromatic amino acid biosynthesis</keyword>
<dbReference type="PANTHER" id="PTHR21363">
    <property type="entry name" value="PREPHENATE DEHYDROGENASE"/>
    <property type="match status" value="1"/>
</dbReference>
<dbReference type="InterPro" id="IPR045865">
    <property type="entry name" value="ACT-like_dom_sf"/>
</dbReference>
<comment type="pathway">
    <text evidence="3">Amino-acid biosynthesis.</text>
</comment>
<dbReference type="PROSITE" id="PS51176">
    <property type="entry name" value="PDH_ADH"/>
    <property type="match status" value="1"/>
</dbReference>
<dbReference type="InterPro" id="IPR050812">
    <property type="entry name" value="Preph/Arog_dehydrog"/>
</dbReference>
<organism evidence="6 7">
    <name type="scientific">Pseudoxanthomonas winnipegensis</name>
    <dbReference type="NCBI Taxonomy" id="2480810"/>
    <lineage>
        <taxon>Bacteria</taxon>
        <taxon>Pseudomonadati</taxon>
        <taxon>Pseudomonadota</taxon>
        <taxon>Gammaproteobacteria</taxon>
        <taxon>Lysobacterales</taxon>
        <taxon>Lysobacteraceae</taxon>
        <taxon>Pseudoxanthomonas</taxon>
    </lineage>
</organism>
<dbReference type="GO" id="GO:0006571">
    <property type="term" value="P:tyrosine biosynthetic process"/>
    <property type="evidence" value="ECO:0007669"/>
    <property type="project" value="InterPro"/>
</dbReference>
<keyword evidence="2" id="KW-0028">Amino-acid biosynthesis</keyword>
<reference evidence="6 7" key="1">
    <citation type="submission" date="2019-02" db="EMBL/GenBank/DDBJ databases">
        <title>WGS of Pseudoxanthomonas species novum from clinical isolates.</title>
        <authorList>
            <person name="Bernier A.-M."/>
            <person name="Bernard K."/>
            <person name="Vachon A."/>
        </authorList>
    </citation>
    <scope>NUCLEOTIDE SEQUENCE [LARGE SCALE GENOMIC DNA]</scope>
    <source>
        <strain evidence="6 7">NML140781</strain>
    </source>
</reference>
<dbReference type="GO" id="GO:0016747">
    <property type="term" value="F:acyltransferase activity, transferring groups other than amino-acyl groups"/>
    <property type="evidence" value="ECO:0007669"/>
    <property type="project" value="InterPro"/>
</dbReference>
<dbReference type="InterPro" id="IPR000182">
    <property type="entry name" value="GNAT_dom"/>
</dbReference>
<dbReference type="InterPro" id="IPR036291">
    <property type="entry name" value="NAD(P)-bd_dom_sf"/>
</dbReference>
<evidence type="ECO:0000256" key="3">
    <source>
        <dbReference type="ARBA" id="ARBA00029440"/>
    </source>
</evidence>
<evidence type="ECO:0000259" key="4">
    <source>
        <dbReference type="PROSITE" id="PS51176"/>
    </source>
</evidence>
<dbReference type="SUPFAM" id="SSF48179">
    <property type="entry name" value="6-phosphogluconate dehydrogenase C-terminal domain-like"/>
    <property type="match status" value="1"/>
</dbReference>
<dbReference type="Pfam" id="PF20463">
    <property type="entry name" value="PDH_C"/>
    <property type="match status" value="1"/>
</dbReference>
<dbReference type="Gene3D" id="1.10.3660.10">
    <property type="entry name" value="6-phosphogluconate dehydrogenase C-terminal like domain"/>
    <property type="match status" value="1"/>
</dbReference>
<evidence type="ECO:0000259" key="5">
    <source>
        <dbReference type="PROSITE" id="PS51186"/>
    </source>
</evidence>
<dbReference type="InterPro" id="IPR016181">
    <property type="entry name" value="Acyl_CoA_acyltransferase"/>
</dbReference>
<name>A0A4Q8M054_9GAMM</name>
<dbReference type="EMBL" id="SHMF01000001">
    <property type="protein sequence ID" value="TAA37665.1"/>
    <property type="molecule type" value="Genomic_DNA"/>
</dbReference>
<evidence type="ECO:0000256" key="2">
    <source>
        <dbReference type="ARBA" id="ARBA00023141"/>
    </source>
</evidence>
<gene>
    <name evidence="6" type="ORF">EA656_03110</name>
</gene>
<dbReference type="GO" id="GO:0008977">
    <property type="term" value="F:prephenate dehydrogenase (NAD+) activity"/>
    <property type="evidence" value="ECO:0007669"/>
    <property type="project" value="InterPro"/>
</dbReference>
<feature type="domain" description="Prephenate/arogenate dehydrogenase" evidence="4">
    <location>
        <begin position="5"/>
        <end position="277"/>
    </location>
</feature>
<proteinExistence type="predicted"/>
<evidence type="ECO:0000256" key="1">
    <source>
        <dbReference type="ARBA" id="ARBA00023002"/>
    </source>
</evidence>
<evidence type="ECO:0000313" key="7">
    <source>
        <dbReference type="Proteomes" id="UP000292087"/>
    </source>
</evidence>
<dbReference type="SUPFAM" id="SSF55021">
    <property type="entry name" value="ACT-like"/>
    <property type="match status" value="1"/>
</dbReference>
<dbReference type="InterPro" id="IPR046825">
    <property type="entry name" value="PDH_C"/>
</dbReference>
<dbReference type="SUPFAM" id="SSF55729">
    <property type="entry name" value="Acyl-CoA N-acyltransferases (Nat)"/>
    <property type="match status" value="1"/>
</dbReference>
<dbReference type="GO" id="GO:0004665">
    <property type="term" value="F:prephenate dehydrogenase (NADP+) activity"/>
    <property type="evidence" value="ECO:0007669"/>
    <property type="project" value="InterPro"/>
</dbReference>
<dbReference type="SUPFAM" id="SSF51735">
    <property type="entry name" value="NAD(P)-binding Rossmann-fold domains"/>
    <property type="match status" value="1"/>
</dbReference>
<feature type="domain" description="N-acetyltransferase" evidence="5">
    <location>
        <begin position="387"/>
        <end position="528"/>
    </location>
</feature>
<dbReference type="Pfam" id="PF13673">
    <property type="entry name" value="Acetyltransf_10"/>
    <property type="match status" value="1"/>
</dbReference>
<sequence>MSPVSCVGIVGSAGAYGRWLSAFLERHLGVRVIGQDPADPASHTPQELIEQAQVLVFSAPIRITEQVIGDYVRLAAGREAGQLWIDLTSIKTGPVAAMLASQAEVVGLHPMTAPPKSPTLKGRPMVVCEARLDAWRPWLQRLLDALQAQCVRTTPEHHDQVMALVQALVHATHLAQAGVLRRHAEHVGSLAELFPYRSASFEMDGAMIARILALNPAIYEDIQFGNPHVPQVLDMLVEEVTRLRDLVGQGDEAARGGFRQDVLAANKAAIGATALAEGNYRFERIGYLLADLAETRSLSVHLPLDQPGSLRALLHVFERHGVSIASLHSLRNPAGELHFRLGFDADVDLGALARAAAEVDASGIGRVLDGASSMPALSPARRLAASLQRRAATPDDVPALLALREATMREHMRNSGVDTSPGSMLARLLNGYQHAQVLLREERIVGLLKLDRSGPDHVVMQIQVAPELQGQGLGRALLEEYIEQARDAGKDVTLHVLKANPARGLYERLGFVVEGEDAHEFHMRLSHR</sequence>
<dbReference type="AlphaFoldDB" id="A0A4Q8M054"/>
<dbReference type="GO" id="GO:0070403">
    <property type="term" value="F:NAD+ binding"/>
    <property type="evidence" value="ECO:0007669"/>
    <property type="project" value="TreeGrafter"/>
</dbReference>
<accession>A0A4Q8M054</accession>
<dbReference type="NCBIfam" id="NF006457">
    <property type="entry name" value="PRK08818.1"/>
    <property type="match status" value="1"/>
</dbReference>
<dbReference type="Gene3D" id="3.40.630.30">
    <property type="match status" value="1"/>
</dbReference>
<dbReference type="InterPro" id="IPR008927">
    <property type="entry name" value="6-PGluconate_DH-like_C_sf"/>
</dbReference>
<dbReference type="PROSITE" id="PS51186">
    <property type="entry name" value="GNAT"/>
    <property type="match status" value="1"/>
</dbReference>
<evidence type="ECO:0000313" key="6">
    <source>
        <dbReference type="EMBL" id="TAA37665.1"/>
    </source>
</evidence>
<dbReference type="PANTHER" id="PTHR21363:SF0">
    <property type="entry name" value="PREPHENATE DEHYDROGENASE [NADP(+)]"/>
    <property type="match status" value="1"/>
</dbReference>
<dbReference type="CDD" id="cd04301">
    <property type="entry name" value="NAT_SF"/>
    <property type="match status" value="1"/>
</dbReference>
<dbReference type="InterPro" id="IPR003099">
    <property type="entry name" value="Prephen_DH"/>
</dbReference>
<dbReference type="Proteomes" id="UP000292087">
    <property type="component" value="Unassembled WGS sequence"/>
</dbReference>
<protein>
    <submittedName>
        <fullName evidence="6">Prephenate dehydrogenase</fullName>
    </submittedName>
</protein>
<keyword evidence="1" id="KW-0560">Oxidoreductase</keyword>
<dbReference type="Gene3D" id="3.40.50.720">
    <property type="entry name" value="NAD(P)-binding Rossmann-like Domain"/>
    <property type="match status" value="1"/>
</dbReference>
<comment type="caution">
    <text evidence="6">The sequence shown here is derived from an EMBL/GenBank/DDBJ whole genome shotgun (WGS) entry which is preliminary data.</text>
</comment>